<accession>A0AA88XB98</accession>
<dbReference type="PANTHER" id="PTHR47592">
    <property type="entry name" value="PBF68 PROTEIN"/>
    <property type="match status" value="1"/>
</dbReference>
<proteinExistence type="predicted"/>
<dbReference type="EMBL" id="JAVXUP010000178">
    <property type="protein sequence ID" value="KAK3035285.1"/>
    <property type="molecule type" value="Genomic_DNA"/>
</dbReference>
<reference evidence="2" key="1">
    <citation type="submission" date="2022-12" db="EMBL/GenBank/DDBJ databases">
        <title>Draft genome assemblies for two species of Escallonia (Escalloniales).</title>
        <authorList>
            <person name="Chanderbali A."/>
            <person name="Dervinis C."/>
            <person name="Anghel I."/>
            <person name="Soltis D."/>
            <person name="Soltis P."/>
            <person name="Zapata F."/>
        </authorList>
    </citation>
    <scope>NUCLEOTIDE SEQUENCE</scope>
    <source>
        <strain evidence="2">UCBG64.0493</strain>
        <tissue evidence="2">Leaf</tissue>
    </source>
</reference>
<dbReference type="Proteomes" id="UP001188597">
    <property type="component" value="Unassembled WGS sequence"/>
</dbReference>
<feature type="compositionally biased region" description="Basic residues" evidence="1">
    <location>
        <begin position="406"/>
        <end position="417"/>
    </location>
</feature>
<dbReference type="PANTHER" id="PTHR47592:SF31">
    <property type="entry name" value="ZINC FINGER, CCHC-TYPE-RELATED"/>
    <property type="match status" value="1"/>
</dbReference>
<organism evidence="2 3">
    <name type="scientific">Escallonia herrerae</name>
    <dbReference type="NCBI Taxonomy" id="1293975"/>
    <lineage>
        <taxon>Eukaryota</taxon>
        <taxon>Viridiplantae</taxon>
        <taxon>Streptophyta</taxon>
        <taxon>Embryophyta</taxon>
        <taxon>Tracheophyta</taxon>
        <taxon>Spermatophyta</taxon>
        <taxon>Magnoliopsida</taxon>
        <taxon>eudicotyledons</taxon>
        <taxon>Gunneridae</taxon>
        <taxon>Pentapetalae</taxon>
        <taxon>asterids</taxon>
        <taxon>campanulids</taxon>
        <taxon>Escalloniales</taxon>
        <taxon>Escalloniaceae</taxon>
        <taxon>Escallonia</taxon>
    </lineage>
</organism>
<evidence type="ECO:0000256" key="1">
    <source>
        <dbReference type="SAM" id="MobiDB-lite"/>
    </source>
</evidence>
<feature type="region of interest" description="Disordered" evidence="1">
    <location>
        <begin position="403"/>
        <end position="427"/>
    </location>
</feature>
<feature type="region of interest" description="Disordered" evidence="1">
    <location>
        <begin position="211"/>
        <end position="231"/>
    </location>
</feature>
<sequence length="470" mass="53563">MAPNIHSLDTSEFTHMHSSPNPKRSMGPTDNVLLASPFNVDAELFMSNTTQVLNSEYGSLLEHKDAGPSLVSVPDPMTMRLSPGQLDESQELPDEDAKFGLTAVSLIAKLLISPSSSSSHSSSKRCYSAMAMGDDDGDQLNKRCKKSSAPMVDTSQSLIVWVDRTHFEMQQSSVREWQGSNVTALRLLHQVELVRNPAGVLTLCKRQQNATHGWGESDDNASENEKKEWQKRNDDEVMCRDHILNALSDRLYNFYKSFDSAKEIWKALEYKYKVQEEGTNKFLISEYNDFTMLDGIPILHQVHELQDIANKICKLDGKLPESFQVGMIIAKLPPSWKDYRKKLLHREKNFTLEKIQKHLRIEEESRNRDKKGEAEFNSKVNYVDAASEKSFHARQVKKEDNMFKRNTNHNKNKKKSKCHNEKPDKGSMTVAVQRSSQCFCLFEEQLLDNGIYLRTSNHPKQFNGSVLAES</sequence>
<evidence type="ECO:0000313" key="2">
    <source>
        <dbReference type="EMBL" id="KAK3035285.1"/>
    </source>
</evidence>
<evidence type="ECO:0000313" key="3">
    <source>
        <dbReference type="Proteomes" id="UP001188597"/>
    </source>
</evidence>
<feature type="region of interest" description="Disordered" evidence="1">
    <location>
        <begin position="1"/>
        <end position="30"/>
    </location>
</feature>
<feature type="compositionally biased region" description="Polar residues" evidence="1">
    <location>
        <begin position="7"/>
        <end position="22"/>
    </location>
</feature>
<comment type="caution">
    <text evidence="2">The sequence shown here is derived from an EMBL/GenBank/DDBJ whole genome shotgun (WGS) entry which is preliminary data.</text>
</comment>
<keyword evidence="3" id="KW-1185">Reference proteome</keyword>
<dbReference type="AlphaFoldDB" id="A0AA88XB98"/>
<gene>
    <name evidence="2" type="ORF">RJ639_034808</name>
</gene>
<dbReference type="Pfam" id="PF14223">
    <property type="entry name" value="Retrotran_gag_2"/>
    <property type="match status" value="1"/>
</dbReference>
<protein>
    <submittedName>
        <fullName evidence="2">Uncharacterized protein</fullName>
    </submittedName>
</protein>
<name>A0AA88XB98_9ASTE</name>